<proteinExistence type="predicted"/>
<dbReference type="Proteomes" id="UP000325933">
    <property type="component" value="Unassembled WGS sequence"/>
</dbReference>
<evidence type="ECO:0000313" key="5">
    <source>
        <dbReference type="Proteomes" id="UP000326364"/>
    </source>
</evidence>
<accession>A0A5J5I3V7</accession>
<evidence type="ECO:0000313" key="4">
    <source>
        <dbReference type="Proteomes" id="UP000325933"/>
    </source>
</evidence>
<sequence>MVNFVTPSRYDQSLADKGISIAVEEAGNYYGTFDVKCYDAFSPFFKVARERYDRVHKAAIKLLKSDQEKSIHQFVHLAMFGWSDINDENGPVKFTKELAFEYLTQTEVGLYVFAELYHQASNIENFKAVPEEELVEAPEEDPDAVDPMLSADTIAKN</sequence>
<dbReference type="Proteomes" id="UP000326364">
    <property type="component" value="Unassembled WGS sequence"/>
</dbReference>
<protein>
    <submittedName>
        <fullName evidence="3">Uncharacterized protein</fullName>
    </submittedName>
</protein>
<dbReference type="AlphaFoldDB" id="A0A5J5I3V7"/>
<name>A0A5J5I3V7_9SPHN</name>
<keyword evidence="5" id="KW-1185">Reference proteome</keyword>
<gene>
    <name evidence="3" type="ORF">F4U95_09270</name>
    <name evidence="2" type="ORF">F4U96_09320</name>
</gene>
<comment type="caution">
    <text evidence="3">The sequence shown here is derived from an EMBL/GenBank/DDBJ whole genome shotgun (WGS) entry which is preliminary data.</text>
</comment>
<feature type="region of interest" description="Disordered" evidence="1">
    <location>
        <begin position="135"/>
        <end position="157"/>
    </location>
</feature>
<evidence type="ECO:0000313" key="3">
    <source>
        <dbReference type="EMBL" id="KAA9030937.1"/>
    </source>
</evidence>
<dbReference type="EMBL" id="VYQA01000005">
    <property type="protein sequence ID" value="KAA9030937.1"/>
    <property type="molecule type" value="Genomic_DNA"/>
</dbReference>
<organism evidence="3 4">
    <name type="scientific">Sphingobium limneticum</name>
    <dbReference type="NCBI Taxonomy" id="1007511"/>
    <lineage>
        <taxon>Bacteria</taxon>
        <taxon>Pseudomonadati</taxon>
        <taxon>Pseudomonadota</taxon>
        <taxon>Alphaproteobacteria</taxon>
        <taxon>Sphingomonadales</taxon>
        <taxon>Sphingomonadaceae</taxon>
        <taxon>Sphingobium</taxon>
    </lineage>
</organism>
<reference evidence="4 5" key="1">
    <citation type="submission" date="2019-09" db="EMBL/GenBank/DDBJ databases">
        <authorList>
            <person name="Feng G."/>
        </authorList>
    </citation>
    <scope>NUCLEOTIDE SEQUENCE [LARGE SCALE GENOMIC DNA]</scope>
    <source>
        <strain evidence="3 4">KACC 19283</strain>
        <strain evidence="2 5">KACC 19284</strain>
    </source>
</reference>
<dbReference type="EMBL" id="VYQB01000005">
    <property type="protein sequence ID" value="KAA9018301.1"/>
    <property type="molecule type" value="Genomic_DNA"/>
</dbReference>
<evidence type="ECO:0000313" key="2">
    <source>
        <dbReference type="EMBL" id="KAA9018301.1"/>
    </source>
</evidence>
<dbReference type="RefSeq" id="WP_150425485.1">
    <property type="nucleotide sequence ID" value="NZ_VYQA01000005.1"/>
</dbReference>
<feature type="compositionally biased region" description="Acidic residues" evidence="1">
    <location>
        <begin position="135"/>
        <end position="144"/>
    </location>
</feature>
<evidence type="ECO:0000256" key="1">
    <source>
        <dbReference type="SAM" id="MobiDB-lite"/>
    </source>
</evidence>